<reference evidence="2 3" key="1">
    <citation type="submission" date="2022-07" db="EMBL/GenBank/DDBJ databases">
        <authorList>
            <person name="Abrouk D."/>
            <person name="Moenne-Loccoz Y."/>
            <person name="Todorovic I."/>
            <person name="Raicevic V."/>
            <person name="Jovicic-Petrovic J."/>
        </authorList>
    </citation>
    <scope>NUCLEOTIDE SEQUENCE [LARGE SCALE GENOMIC DNA]</scope>
    <source>
        <strain evidence="3">IT-P374</strain>
    </source>
</reference>
<protein>
    <submittedName>
        <fullName evidence="2">Uncharacterized protein</fullName>
    </submittedName>
</protein>
<evidence type="ECO:0000256" key="1">
    <source>
        <dbReference type="SAM" id="Phobius"/>
    </source>
</evidence>
<keyword evidence="3" id="KW-1185">Reference proteome</keyword>
<evidence type="ECO:0000313" key="3">
    <source>
        <dbReference type="Proteomes" id="UP001222282"/>
    </source>
</evidence>
<gene>
    <name evidence="2" type="ORF">NN484_13870</name>
</gene>
<feature type="transmembrane region" description="Helical" evidence="1">
    <location>
        <begin position="51"/>
        <end position="73"/>
    </location>
</feature>
<sequence>MSFQRRRVSANDDPRYFGRTLRKRVIHSMNQKRTRVPLPHPPPYRQSRASFWLTVLVGVLTAFVIGASIYLIVHSLISGSITTGNRSGPRHTYTLALQPRMYWFEIVSQCIGTVFLVAVGWIGLWLYRVAHEPTDKAKAKRTQR</sequence>
<dbReference type="EMBL" id="CP101655">
    <property type="protein sequence ID" value="WDR33608.1"/>
    <property type="molecule type" value="Genomic_DNA"/>
</dbReference>
<evidence type="ECO:0000313" key="2">
    <source>
        <dbReference type="EMBL" id="WDR33608.1"/>
    </source>
</evidence>
<name>A0ABY7Z3R5_9PSED</name>
<keyword evidence="1" id="KW-1133">Transmembrane helix</keyword>
<proteinExistence type="predicted"/>
<dbReference type="Proteomes" id="UP001222282">
    <property type="component" value="Chromosome"/>
</dbReference>
<organism evidence="2 3">
    <name type="scientific">Pseudomonas serboccidentalis</name>
    <dbReference type="NCBI Taxonomy" id="2964670"/>
    <lineage>
        <taxon>Bacteria</taxon>
        <taxon>Pseudomonadati</taxon>
        <taxon>Pseudomonadota</taxon>
        <taxon>Gammaproteobacteria</taxon>
        <taxon>Pseudomonadales</taxon>
        <taxon>Pseudomonadaceae</taxon>
        <taxon>Pseudomonas</taxon>
    </lineage>
</organism>
<accession>A0ABY7Z3R5</accession>
<feature type="transmembrane region" description="Helical" evidence="1">
    <location>
        <begin position="106"/>
        <end position="127"/>
    </location>
</feature>
<dbReference type="RefSeq" id="WP_252191582.1">
    <property type="nucleotide sequence ID" value="NZ_CP101655.1"/>
</dbReference>
<keyword evidence="1" id="KW-0472">Membrane</keyword>
<keyword evidence="1" id="KW-0812">Transmembrane</keyword>